<dbReference type="PANTHER" id="PTHR15427">
    <property type="entry name" value="EMILIN ELASTIN MICROFIBRIL INTERFACE-LOCATED PROTEIN ELASTIN MICROFIBRIL INTERFACER"/>
    <property type="match status" value="1"/>
</dbReference>
<evidence type="ECO:0000259" key="7">
    <source>
        <dbReference type="PROSITE" id="PS50871"/>
    </source>
</evidence>
<dbReference type="GO" id="GO:0005576">
    <property type="term" value="C:extracellular region"/>
    <property type="evidence" value="ECO:0007669"/>
    <property type="project" value="UniProtKB-SubCell"/>
</dbReference>
<feature type="domain" description="C1q" evidence="7">
    <location>
        <begin position="130"/>
        <end position="260"/>
    </location>
</feature>
<keyword evidence="2" id="KW-0964">Secreted</keyword>
<dbReference type="Pfam" id="PF00386">
    <property type="entry name" value="C1q"/>
    <property type="match status" value="1"/>
</dbReference>
<feature type="signal peptide" evidence="6">
    <location>
        <begin position="1"/>
        <end position="19"/>
    </location>
</feature>
<evidence type="ECO:0000313" key="9">
    <source>
        <dbReference type="Proteomes" id="UP000245119"/>
    </source>
</evidence>
<organism evidence="8 9">
    <name type="scientific">Pomacea canaliculata</name>
    <name type="common">Golden apple snail</name>
    <dbReference type="NCBI Taxonomy" id="400727"/>
    <lineage>
        <taxon>Eukaryota</taxon>
        <taxon>Metazoa</taxon>
        <taxon>Spiralia</taxon>
        <taxon>Lophotrochozoa</taxon>
        <taxon>Mollusca</taxon>
        <taxon>Gastropoda</taxon>
        <taxon>Caenogastropoda</taxon>
        <taxon>Architaenioglossa</taxon>
        <taxon>Ampullarioidea</taxon>
        <taxon>Ampullariidae</taxon>
        <taxon>Pomacea</taxon>
    </lineage>
</organism>
<name>A0A2T7PN31_POMCA</name>
<sequence length="260" mass="27454">MGAWLPVTILFQLASLTAAATYFVKGDNNCNSCCRGLPGPPGVPGLSGLHGERGKDGLPGPRGDKGEEGPAGSAGPVGPKGDEGDKGQRGRKGQKGECGLPGPEGPKGDLGPKGETGIKGSQGFKGEKGDRPPHIAFSVSRSEPLGPVMQKTPVTFDKVHTNLGNSFDVYSSHFICKVNGTYMFTVHVLGAENWTAYGWIMLNSDHQMAFHGDAQARHGTGSNSIILQLIREDHVWIQLNANSSLLNHFSSFSGFILFAD</sequence>
<evidence type="ECO:0000256" key="3">
    <source>
        <dbReference type="ARBA" id="ARBA00022729"/>
    </source>
</evidence>
<dbReference type="Gene3D" id="2.60.120.40">
    <property type="match status" value="1"/>
</dbReference>
<feature type="region of interest" description="Disordered" evidence="5">
    <location>
        <begin position="44"/>
        <end position="134"/>
    </location>
</feature>
<dbReference type="PRINTS" id="PR00007">
    <property type="entry name" value="COMPLEMNTC1Q"/>
</dbReference>
<dbReference type="OrthoDB" id="6144194at2759"/>
<evidence type="ECO:0000256" key="5">
    <source>
        <dbReference type="SAM" id="MobiDB-lite"/>
    </source>
</evidence>
<dbReference type="InterPro" id="IPR050392">
    <property type="entry name" value="Collagen/C1q_domain"/>
</dbReference>
<comment type="caution">
    <text evidence="8">The sequence shown here is derived from an EMBL/GenBank/DDBJ whole genome shotgun (WGS) entry which is preliminary data.</text>
</comment>
<accession>A0A2T7PN31</accession>
<evidence type="ECO:0000256" key="2">
    <source>
        <dbReference type="ARBA" id="ARBA00022525"/>
    </source>
</evidence>
<dbReference type="PROSITE" id="PS50871">
    <property type="entry name" value="C1Q"/>
    <property type="match status" value="1"/>
</dbReference>
<evidence type="ECO:0000256" key="4">
    <source>
        <dbReference type="ARBA" id="ARBA00023119"/>
    </source>
</evidence>
<evidence type="ECO:0000256" key="1">
    <source>
        <dbReference type="ARBA" id="ARBA00004613"/>
    </source>
</evidence>
<dbReference type="EMBL" id="PZQS01000003">
    <property type="protein sequence ID" value="PVD34829.1"/>
    <property type="molecule type" value="Genomic_DNA"/>
</dbReference>
<dbReference type="SMART" id="SM00110">
    <property type="entry name" value="C1Q"/>
    <property type="match status" value="1"/>
</dbReference>
<dbReference type="SUPFAM" id="SSF49842">
    <property type="entry name" value="TNF-like"/>
    <property type="match status" value="1"/>
</dbReference>
<dbReference type="Proteomes" id="UP000245119">
    <property type="component" value="Linkage Group LG3"/>
</dbReference>
<dbReference type="AlphaFoldDB" id="A0A2T7PN31"/>
<gene>
    <name evidence="8" type="ORF">C0Q70_06108</name>
</gene>
<dbReference type="InterPro" id="IPR001073">
    <property type="entry name" value="C1q_dom"/>
</dbReference>
<keyword evidence="4" id="KW-0176">Collagen</keyword>
<protein>
    <recommendedName>
        <fullName evidence="7">C1q domain-containing protein</fullName>
    </recommendedName>
</protein>
<keyword evidence="9" id="KW-1185">Reference proteome</keyword>
<evidence type="ECO:0000256" key="6">
    <source>
        <dbReference type="SAM" id="SignalP"/>
    </source>
</evidence>
<keyword evidence="3 6" id="KW-0732">Signal</keyword>
<dbReference type="PANTHER" id="PTHR15427:SF52">
    <property type="entry name" value="C1Q DOMAIN-CONTAINING PROTEIN"/>
    <property type="match status" value="1"/>
</dbReference>
<feature type="compositionally biased region" description="Basic and acidic residues" evidence="5">
    <location>
        <begin position="50"/>
        <end position="68"/>
    </location>
</feature>
<dbReference type="InterPro" id="IPR008983">
    <property type="entry name" value="Tumour_necrosis_fac-like_dom"/>
</dbReference>
<feature type="chain" id="PRO_5015655175" description="C1q domain-containing protein" evidence="6">
    <location>
        <begin position="20"/>
        <end position="260"/>
    </location>
</feature>
<reference evidence="8 9" key="1">
    <citation type="submission" date="2018-04" db="EMBL/GenBank/DDBJ databases">
        <title>The genome of golden apple snail Pomacea canaliculata provides insight into stress tolerance and invasive adaptation.</title>
        <authorList>
            <person name="Liu C."/>
            <person name="Liu B."/>
            <person name="Ren Y."/>
            <person name="Zhang Y."/>
            <person name="Wang H."/>
            <person name="Li S."/>
            <person name="Jiang F."/>
            <person name="Yin L."/>
            <person name="Zhang G."/>
            <person name="Qian W."/>
            <person name="Fan W."/>
        </authorList>
    </citation>
    <scope>NUCLEOTIDE SEQUENCE [LARGE SCALE GENOMIC DNA]</scope>
    <source>
        <strain evidence="8">SZHN2017</strain>
        <tissue evidence="8">Muscle</tissue>
    </source>
</reference>
<evidence type="ECO:0000313" key="8">
    <source>
        <dbReference type="EMBL" id="PVD34829.1"/>
    </source>
</evidence>
<comment type="subcellular location">
    <subcellularLocation>
        <location evidence="1">Secreted</location>
    </subcellularLocation>
</comment>
<proteinExistence type="predicted"/>
<dbReference type="Pfam" id="PF01391">
    <property type="entry name" value="Collagen"/>
    <property type="match status" value="1"/>
</dbReference>
<dbReference type="InterPro" id="IPR008160">
    <property type="entry name" value="Collagen"/>
</dbReference>